<accession>A0A2T3Z4W5</accession>
<organism evidence="1 2">
    <name type="scientific">Trichoderma asperellum (strain ATCC 204424 / CBS 433.97 / NBRC 101777)</name>
    <dbReference type="NCBI Taxonomy" id="1042311"/>
    <lineage>
        <taxon>Eukaryota</taxon>
        <taxon>Fungi</taxon>
        <taxon>Dikarya</taxon>
        <taxon>Ascomycota</taxon>
        <taxon>Pezizomycotina</taxon>
        <taxon>Sordariomycetes</taxon>
        <taxon>Hypocreomycetidae</taxon>
        <taxon>Hypocreales</taxon>
        <taxon>Hypocreaceae</taxon>
        <taxon>Trichoderma</taxon>
    </lineage>
</organism>
<dbReference type="EMBL" id="KZ679263">
    <property type="protein sequence ID" value="PTB39834.1"/>
    <property type="molecule type" value="Genomic_DNA"/>
</dbReference>
<dbReference type="AlphaFoldDB" id="A0A2T3Z4W5"/>
<proteinExistence type="predicted"/>
<evidence type="ECO:0000313" key="1">
    <source>
        <dbReference type="EMBL" id="PTB39834.1"/>
    </source>
</evidence>
<sequence length="79" mass="8585">KIKADFAKGPRNCCGEAALEAQLATFAVQRAALAQPGPWRFGDLGTGANRGGIRGETATPLHMKISRTYDKHVFDDWLI</sequence>
<protein>
    <submittedName>
        <fullName evidence="1">Uncharacterized protein</fullName>
    </submittedName>
</protein>
<feature type="non-terminal residue" evidence="1">
    <location>
        <position position="1"/>
    </location>
</feature>
<gene>
    <name evidence="1" type="ORF">M441DRAFT_141819</name>
</gene>
<evidence type="ECO:0000313" key="2">
    <source>
        <dbReference type="Proteomes" id="UP000240493"/>
    </source>
</evidence>
<name>A0A2T3Z4W5_TRIA4</name>
<dbReference type="Proteomes" id="UP000240493">
    <property type="component" value="Unassembled WGS sequence"/>
</dbReference>
<reference evidence="1 2" key="1">
    <citation type="submission" date="2016-07" db="EMBL/GenBank/DDBJ databases">
        <title>Multiple horizontal gene transfer events from other fungi enriched the ability of initially mycotrophic Trichoderma (Ascomycota) to feed on dead plant biomass.</title>
        <authorList>
            <consortium name="DOE Joint Genome Institute"/>
            <person name="Aerts A."/>
            <person name="Atanasova L."/>
            <person name="Chenthamara K."/>
            <person name="Zhang J."/>
            <person name="Grujic M."/>
            <person name="Henrissat B."/>
            <person name="Kuo A."/>
            <person name="Salamov A."/>
            <person name="Lipzen A."/>
            <person name="Labutti K."/>
            <person name="Barry K."/>
            <person name="Miao Y."/>
            <person name="Rahimi M.J."/>
            <person name="Shen Q."/>
            <person name="Grigoriev I.V."/>
            <person name="Kubicek C.P."/>
            <person name="Druzhinina I.S."/>
        </authorList>
    </citation>
    <scope>NUCLEOTIDE SEQUENCE [LARGE SCALE GENOMIC DNA]</scope>
    <source>
        <strain evidence="1 2">CBS 433.97</strain>
    </source>
</reference>
<keyword evidence="2" id="KW-1185">Reference proteome</keyword>